<evidence type="ECO:0000256" key="2">
    <source>
        <dbReference type="ARBA" id="ARBA00022664"/>
    </source>
</evidence>
<feature type="compositionally biased region" description="Low complexity" evidence="7">
    <location>
        <begin position="16"/>
        <end position="38"/>
    </location>
</feature>
<evidence type="ECO:0000256" key="4">
    <source>
        <dbReference type="ARBA" id="ARBA00023187"/>
    </source>
</evidence>
<evidence type="ECO:0000256" key="5">
    <source>
        <dbReference type="ARBA" id="ARBA00023242"/>
    </source>
</evidence>
<feature type="region of interest" description="Disordered" evidence="7">
    <location>
        <begin position="1"/>
        <end position="39"/>
    </location>
</feature>
<evidence type="ECO:0000256" key="3">
    <source>
        <dbReference type="ARBA" id="ARBA00022884"/>
    </source>
</evidence>
<evidence type="ECO:0000313" key="10">
    <source>
        <dbReference type="Proteomes" id="UP000193719"/>
    </source>
</evidence>
<comment type="caution">
    <text evidence="9">The sequence shown here is derived from an EMBL/GenBank/DDBJ whole genome shotgun (WGS) entry which is preliminary data.</text>
</comment>
<dbReference type="InterPro" id="IPR012677">
    <property type="entry name" value="Nucleotide-bd_a/b_plait_sf"/>
</dbReference>
<evidence type="ECO:0000256" key="7">
    <source>
        <dbReference type="SAM" id="MobiDB-lite"/>
    </source>
</evidence>
<feature type="compositionally biased region" description="Basic and acidic residues" evidence="7">
    <location>
        <begin position="187"/>
        <end position="202"/>
    </location>
</feature>
<dbReference type="PIRSF" id="PIRSF031066">
    <property type="entry name" value="Splicing_factor_SPF45"/>
    <property type="match status" value="1"/>
</dbReference>
<dbReference type="EMBL" id="MCFH01000020">
    <property type="protein sequence ID" value="ORX50794.1"/>
    <property type="molecule type" value="Genomic_DNA"/>
</dbReference>
<dbReference type="GO" id="GO:0045292">
    <property type="term" value="P:mRNA cis splicing, via spliceosome"/>
    <property type="evidence" value="ECO:0007669"/>
    <property type="project" value="UniProtKB-UniRule"/>
</dbReference>
<dbReference type="SMART" id="SM00361">
    <property type="entry name" value="RRM_1"/>
    <property type="match status" value="1"/>
</dbReference>
<dbReference type="PROSITE" id="PS50102">
    <property type="entry name" value="RRM"/>
    <property type="match status" value="1"/>
</dbReference>
<keyword evidence="10" id="KW-1185">Reference proteome</keyword>
<dbReference type="PANTHER" id="PTHR13288">
    <property type="entry name" value="SPLICING FACTOR 45 SPF45"/>
    <property type="match status" value="1"/>
</dbReference>
<dbReference type="STRING" id="1754191.A0A1Y1VAA4"/>
<dbReference type="FunFam" id="3.30.70.330:FF:000382">
    <property type="entry name" value="G-patch domain-containing protein"/>
    <property type="match status" value="1"/>
</dbReference>
<keyword evidence="4 6" id="KW-0508">mRNA splicing</keyword>
<dbReference type="GO" id="GO:0071011">
    <property type="term" value="C:precatalytic spliceosome"/>
    <property type="evidence" value="ECO:0007669"/>
    <property type="project" value="TreeGrafter"/>
</dbReference>
<evidence type="ECO:0000256" key="6">
    <source>
        <dbReference type="PIRNR" id="PIRNR031066"/>
    </source>
</evidence>
<feature type="region of interest" description="Disordered" evidence="7">
    <location>
        <begin position="142"/>
        <end position="166"/>
    </location>
</feature>
<reference evidence="9 10" key="2">
    <citation type="submission" date="2016-08" db="EMBL/GenBank/DDBJ databases">
        <title>Pervasive Adenine N6-methylation of Active Genes in Fungi.</title>
        <authorList>
            <consortium name="DOE Joint Genome Institute"/>
            <person name="Mondo S.J."/>
            <person name="Dannebaum R.O."/>
            <person name="Kuo R.C."/>
            <person name="Labutti K."/>
            <person name="Haridas S."/>
            <person name="Kuo A."/>
            <person name="Salamov A."/>
            <person name="Ahrendt S.R."/>
            <person name="Lipzen A."/>
            <person name="Sullivan W."/>
            <person name="Andreopoulos W.B."/>
            <person name="Clum A."/>
            <person name="Lindquist E."/>
            <person name="Daum C."/>
            <person name="Ramamoorthy G.K."/>
            <person name="Gryganskyi A."/>
            <person name="Culley D."/>
            <person name="Magnuson J.K."/>
            <person name="James T.Y."/>
            <person name="O'Malley M.A."/>
            <person name="Stajich J.E."/>
            <person name="Spatafora J.W."/>
            <person name="Visel A."/>
            <person name="Grigoriev I.V."/>
        </authorList>
    </citation>
    <scope>NUCLEOTIDE SEQUENCE [LARGE SCALE GENOMIC DNA]</scope>
    <source>
        <strain evidence="10">finn</strain>
    </source>
</reference>
<keyword evidence="5" id="KW-0539">Nucleus</keyword>
<feature type="compositionally biased region" description="Basic residues" evidence="7">
    <location>
        <begin position="203"/>
        <end position="212"/>
    </location>
</feature>
<dbReference type="InterPro" id="IPR034653">
    <property type="entry name" value="SPF45_RRM"/>
</dbReference>
<dbReference type="GO" id="GO:0003723">
    <property type="term" value="F:RNA binding"/>
    <property type="evidence" value="ECO:0007669"/>
    <property type="project" value="UniProtKB-UniRule"/>
</dbReference>
<feature type="region of interest" description="Disordered" evidence="7">
    <location>
        <begin position="181"/>
        <end position="224"/>
    </location>
</feature>
<sequence length="367" mass="41482">MASLYGDLPPPETKSKTNNNGSSSTTSSSSNNTQNQTKISKLYNFTPQVKSTVKSLKKPIIPASWTTATQFKPTQRKPITKPKTIIKSSTPTSTISIKQNNNSNENIPIPTIISTEIITKKKDTFIDNSVIEAKQNSWLQSSVTSKKRKQNAVQNNKKSVGMEDVYDPKFPNEYEVYKKEKKMKKRMEKERREMERQMEKERRHNHHHHSHHNSPPSQPIPQPVIQQAPNVQNKDISGEEAYLMRARLSAKPVQPTPMAQPNIIPSRVVLLTNLVGAGEVDDTLQEETAEECQKYGEVKTCLIYEVKGNVQDDEAVRIFIKFGKIEEAAKAFGALNGRFFGGRKVKAKYFDENRFSKLDLAPKPGEI</sequence>
<dbReference type="CDD" id="cd12647">
    <property type="entry name" value="RRM_UHM_SPF45"/>
    <property type="match status" value="1"/>
</dbReference>
<dbReference type="InterPro" id="IPR003954">
    <property type="entry name" value="RRM_euk-type"/>
</dbReference>
<dbReference type="SUPFAM" id="SSF54928">
    <property type="entry name" value="RNA-binding domain, RBD"/>
    <property type="match status" value="1"/>
</dbReference>
<proteinExistence type="predicted"/>
<organism evidence="9 10">
    <name type="scientific">Piromyces finnis</name>
    <dbReference type="NCBI Taxonomy" id="1754191"/>
    <lineage>
        <taxon>Eukaryota</taxon>
        <taxon>Fungi</taxon>
        <taxon>Fungi incertae sedis</taxon>
        <taxon>Chytridiomycota</taxon>
        <taxon>Chytridiomycota incertae sedis</taxon>
        <taxon>Neocallimastigomycetes</taxon>
        <taxon>Neocallimastigales</taxon>
        <taxon>Neocallimastigaceae</taxon>
        <taxon>Piromyces</taxon>
    </lineage>
</organism>
<dbReference type="Proteomes" id="UP000193719">
    <property type="component" value="Unassembled WGS sequence"/>
</dbReference>
<dbReference type="InterPro" id="IPR000504">
    <property type="entry name" value="RRM_dom"/>
</dbReference>
<keyword evidence="3 6" id="KW-0694">RNA-binding</keyword>
<keyword evidence="2 6" id="KW-0507">mRNA processing</keyword>
<dbReference type="Gene3D" id="3.30.70.330">
    <property type="match status" value="1"/>
</dbReference>
<gene>
    <name evidence="9" type="ORF">BCR36DRAFT_370277</name>
</gene>
<name>A0A1Y1VAA4_9FUNG</name>
<evidence type="ECO:0000259" key="8">
    <source>
        <dbReference type="PROSITE" id="PS50102"/>
    </source>
</evidence>
<protein>
    <recommendedName>
        <fullName evidence="8">RRM domain-containing protein</fullName>
    </recommendedName>
</protein>
<evidence type="ECO:0000256" key="1">
    <source>
        <dbReference type="ARBA" id="ARBA00004123"/>
    </source>
</evidence>
<dbReference type="AlphaFoldDB" id="A0A1Y1VAA4"/>
<dbReference type="OrthoDB" id="5411533at2759"/>
<dbReference type="InterPro" id="IPR035979">
    <property type="entry name" value="RBD_domain_sf"/>
</dbReference>
<dbReference type="PANTHER" id="PTHR13288:SF8">
    <property type="entry name" value="SPLICING FACTOR 45"/>
    <property type="match status" value="1"/>
</dbReference>
<comment type="subcellular location">
    <subcellularLocation>
        <location evidence="1">Nucleus</location>
    </subcellularLocation>
</comment>
<feature type="domain" description="RRM" evidence="8">
    <location>
        <begin position="267"/>
        <end position="352"/>
    </location>
</feature>
<reference evidence="9 10" key="1">
    <citation type="submission" date="2016-08" db="EMBL/GenBank/DDBJ databases">
        <title>Genomes of anaerobic fungi encode conserved fungal cellulosomes for biomass hydrolysis.</title>
        <authorList>
            <consortium name="DOE Joint Genome Institute"/>
            <person name="Haitjema C.H."/>
            <person name="Gilmore S.P."/>
            <person name="Henske J.K."/>
            <person name="Solomon K.V."/>
            <person name="De Groot R."/>
            <person name="Kuo A."/>
            <person name="Mondo S.J."/>
            <person name="Salamov A.A."/>
            <person name="Labutti K."/>
            <person name="Zhao Z."/>
            <person name="Chiniquy J."/>
            <person name="Barry K."/>
            <person name="Brewer H.M."/>
            <person name="Purvine S.O."/>
            <person name="Wright A.T."/>
            <person name="Boxma B."/>
            <person name="Van Alen T."/>
            <person name="Hackstein J.H."/>
            <person name="Baker S.E."/>
            <person name="Grigoriev I.V."/>
            <person name="O'Malley M.A."/>
        </authorList>
    </citation>
    <scope>NUCLEOTIDE SEQUENCE [LARGE SCALE GENOMIC DNA]</scope>
    <source>
        <strain evidence="10">finn</strain>
    </source>
</reference>
<dbReference type="InterPro" id="IPR040052">
    <property type="entry name" value="RBM17"/>
</dbReference>
<evidence type="ECO:0000313" key="9">
    <source>
        <dbReference type="EMBL" id="ORX50794.1"/>
    </source>
</evidence>
<accession>A0A1Y1VAA4</accession>